<dbReference type="OrthoDB" id="3035902at2"/>
<dbReference type="InterPro" id="IPR011990">
    <property type="entry name" value="TPR-like_helical_dom_sf"/>
</dbReference>
<protein>
    <recommendedName>
        <fullName evidence="3">MalT-like TPR region domain-containing protein</fullName>
    </recommendedName>
</protein>
<name>A0A433SHB3_9BURK</name>
<gene>
    <name evidence="1" type="ORF">CUZ56_00538</name>
</gene>
<keyword evidence="2" id="KW-1185">Reference proteome</keyword>
<dbReference type="EMBL" id="PQSP01000001">
    <property type="protein sequence ID" value="RUS68054.1"/>
    <property type="molecule type" value="Genomic_DNA"/>
</dbReference>
<reference evidence="1 2" key="1">
    <citation type="submission" date="2018-01" db="EMBL/GenBank/DDBJ databases">
        <title>Saezia sanguinis gen. nov., sp. nov., in the order Burkholderiales isolated from human blood.</title>
        <authorList>
            <person name="Medina-Pascual M.J."/>
            <person name="Valdezate S."/>
            <person name="Monzon S."/>
            <person name="Cuesta I."/>
            <person name="Carrasco G."/>
            <person name="Villalon P."/>
            <person name="Saez-Nieto J.A."/>
        </authorList>
    </citation>
    <scope>NUCLEOTIDE SEQUENCE [LARGE SCALE GENOMIC DNA]</scope>
    <source>
        <strain evidence="1 2">CNM695-12</strain>
    </source>
</reference>
<evidence type="ECO:0008006" key="3">
    <source>
        <dbReference type="Google" id="ProtNLM"/>
    </source>
</evidence>
<evidence type="ECO:0000313" key="2">
    <source>
        <dbReference type="Proteomes" id="UP000286947"/>
    </source>
</evidence>
<proteinExistence type="predicted"/>
<sequence>MDARQHFQKALFLLDQQNIEGGEAALNDVICQAKAEGDVVLLAQALVCLGDLLIQSSREKEALQHLRRVLTLGQEVEDFEERYDDVLNDELLRAKQLLQEGEKTGIK</sequence>
<evidence type="ECO:0000313" key="1">
    <source>
        <dbReference type="EMBL" id="RUS68054.1"/>
    </source>
</evidence>
<organism evidence="1 2">
    <name type="scientific">Saezia sanguinis</name>
    <dbReference type="NCBI Taxonomy" id="1965230"/>
    <lineage>
        <taxon>Bacteria</taxon>
        <taxon>Pseudomonadati</taxon>
        <taxon>Pseudomonadota</taxon>
        <taxon>Betaproteobacteria</taxon>
        <taxon>Burkholderiales</taxon>
        <taxon>Saeziaceae</taxon>
        <taxon>Saezia</taxon>
    </lineage>
</organism>
<dbReference type="RefSeq" id="WP_126977912.1">
    <property type="nucleotide sequence ID" value="NZ_PQSP01000001.1"/>
</dbReference>
<comment type="caution">
    <text evidence="1">The sequence shown here is derived from an EMBL/GenBank/DDBJ whole genome shotgun (WGS) entry which is preliminary data.</text>
</comment>
<accession>A0A433SHB3</accession>
<dbReference type="SUPFAM" id="SSF48452">
    <property type="entry name" value="TPR-like"/>
    <property type="match status" value="1"/>
</dbReference>
<dbReference type="AlphaFoldDB" id="A0A433SHB3"/>
<dbReference type="Proteomes" id="UP000286947">
    <property type="component" value="Unassembled WGS sequence"/>
</dbReference>